<name>A0A554LLX0_9BACT</name>
<dbReference type="Proteomes" id="UP000316495">
    <property type="component" value="Unassembled WGS sequence"/>
</dbReference>
<proteinExistence type="predicted"/>
<organism evidence="1 2">
    <name type="scientific">Candidatus Berkelbacteria bacterium Athens1014_28</name>
    <dbReference type="NCBI Taxonomy" id="2017145"/>
    <lineage>
        <taxon>Bacteria</taxon>
        <taxon>Candidatus Berkelbacteria</taxon>
    </lineage>
</organism>
<comment type="caution">
    <text evidence="1">The sequence shown here is derived from an EMBL/GenBank/DDBJ whole genome shotgun (WGS) entry which is preliminary data.</text>
</comment>
<evidence type="ECO:0000313" key="1">
    <source>
        <dbReference type="EMBL" id="TSC93873.1"/>
    </source>
</evidence>
<sequence>MAKKPEPVYISPEDLECYPETKEARKIKDAVQRARKEASIYEGTYISLQPPRQLVRLPI</sequence>
<gene>
    <name evidence="1" type="ORF">Athens101428_507</name>
</gene>
<accession>A0A554LLX0</accession>
<dbReference type="EMBL" id="VMGN01000026">
    <property type="protein sequence ID" value="TSC93873.1"/>
    <property type="molecule type" value="Genomic_DNA"/>
</dbReference>
<evidence type="ECO:0000313" key="2">
    <source>
        <dbReference type="Proteomes" id="UP000316495"/>
    </source>
</evidence>
<reference evidence="1 2" key="1">
    <citation type="submission" date="2017-07" db="EMBL/GenBank/DDBJ databases">
        <title>Mechanisms for carbon and nitrogen cycling indicate functional differentiation within the Candidate Phyla Radiation.</title>
        <authorList>
            <person name="Danczak R.E."/>
            <person name="Johnston M.D."/>
            <person name="Kenah C."/>
            <person name="Slattery M."/>
            <person name="Wrighton K.C."/>
            <person name="Wilkins M.J."/>
        </authorList>
    </citation>
    <scope>NUCLEOTIDE SEQUENCE [LARGE SCALE GENOMIC DNA]</scope>
    <source>
        <strain evidence="1">Athens1014_28</strain>
    </source>
</reference>
<dbReference type="AlphaFoldDB" id="A0A554LLX0"/>
<protein>
    <submittedName>
        <fullName evidence="1">Uncharacterized protein</fullName>
    </submittedName>
</protein>